<dbReference type="EMBL" id="JBIRGQ010000016">
    <property type="protein sequence ID" value="MFH8551899.1"/>
    <property type="molecule type" value="Genomic_DNA"/>
</dbReference>
<proteinExistence type="predicted"/>
<protein>
    <submittedName>
        <fullName evidence="2">Cell wall protein</fullName>
    </submittedName>
</protein>
<feature type="region of interest" description="Disordered" evidence="1">
    <location>
        <begin position="147"/>
        <end position="245"/>
    </location>
</feature>
<organism evidence="2 3">
    <name type="scientific">Streptomyces longisporoflavus</name>
    <dbReference type="NCBI Taxonomy" id="28044"/>
    <lineage>
        <taxon>Bacteria</taxon>
        <taxon>Bacillati</taxon>
        <taxon>Actinomycetota</taxon>
        <taxon>Actinomycetes</taxon>
        <taxon>Kitasatosporales</taxon>
        <taxon>Streptomycetaceae</taxon>
        <taxon>Streptomyces</taxon>
    </lineage>
</organism>
<comment type="caution">
    <text evidence="2">The sequence shown here is derived from an EMBL/GenBank/DDBJ whole genome shotgun (WGS) entry which is preliminary data.</text>
</comment>
<name>A0ABW7R5C9_9ACTN</name>
<feature type="compositionally biased region" description="Basic residues" evidence="1">
    <location>
        <begin position="214"/>
        <end position="227"/>
    </location>
</feature>
<gene>
    <name evidence="2" type="ORF">ACH4F9_43690</name>
</gene>
<evidence type="ECO:0000313" key="2">
    <source>
        <dbReference type="EMBL" id="MFH8551899.1"/>
    </source>
</evidence>
<keyword evidence="3" id="KW-1185">Reference proteome</keyword>
<accession>A0ABW7R5C9</accession>
<evidence type="ECO:0000256" key="1">
    <source>
        <dbReference type="SAM" id="MobiDB-lite"/>
    </source>
</evidence>
<dbReference type="Proteomes" id="UP001610818">
    <property type="component" value="Unassembled WGS sequence"/>
</dbReference>
<feature type="compositionally biased region" description="Low complexity" evidence="1">
    <location>
        <begin position="166"/>
        <end position="184"/>
    </location>
</feature>
<evidence type="ECO:0000313" key="3">
    <source>
        <dbReference type="Proteomes" id="UP001610818"/>
    </source>
</evidence>
<reference evidence="2 3" key="1">
    <citation type="submission" date="2024-10" db="EMBL/GenBank/DDBJ databases">
        <title>The Natural Products Discovery Center: Release of the First 8490 Sequenced Strains for Exploring Actinobacteria Biosynthetic Diversity.</title>
        <authorList>
            <person name="Kalkreuter E."/>
            <person name="Kautsar S.A."/>
            <person name="Yang D."/>
            <person name="Bader C.D."/>
            <person name="Teijaro C.N."/>
            <person name="Fluegel L."/>
            <person name="Davis C.M."/>
            <person name="Simpson J.R."/>
            <person name="Lauterbach L."/>
            <person name="Steele A.D."/>
            <person name="Gui C."/>
            <person name="Meng S."/>
            <person name="Li G."/>
            <person name="Viehrig K."/>
            <person name="Ye F."/>
            <person name="Su P."/>
            <person name="Kiefer A.F."/>
            <person name="Nichols A."/>
            <person name="Cepeda A.J."/>
            <person name="Yan W."/>
            <person name="Fan B."/>
            <person name="Jiang Y."/>
            <person name="Adhikari A."/>
            <person name="Zheng C.-J."/>
            <person name="Schuster L."/>
            <person name="Cowan T.M."/>
            <person name="Smanski M.J."/>
            <person name="Chevrette M.G."/>
            <person name="De Carvalho L.P.S."/>
            <person name="Shen B."/>
        </authorList>
    </citation>
    <scope>NUCLEOTIDE SEQUENCE [LARGE SCALE GENOMIC DNA]</scope>
    <source>
        <strain evidence="2 3">NPDC017990</strain>
    </source>
</reference>
<dbReference type="RefSeq" id="WP_397719008.1">
    <property type="nucleotide sequence ID" value="NZ_JBIRGN010000016.1"/>
</dbReference>
<sequence length="403" mass="44349">MARGVAQELAHTESRRSGPRRWLRAAHWLLSAGIHPRANATTLRVAEDLAKRMDYSTGHVRYCLDGTSARLGLSRATVKRHVAVLRELGALVWAVHGTRTNVRRTRGLGGYAGTATVYAAVIPPAYDHAMGHQIVGSGYDARIVVHQPAAPEQSSERSTSEPSACERGSSEQGSSEQDSGQISGPLSEGSAPPSLTLVEEKGKVQMAGGFNYTPRRRASRSKSRKSQSRSAVGGESTTTRRSPAQVAREILQTRTVRALVNWTQREPLRRLAFSLRAYFDRGLSAHEIAAELIGMCLTWRPSRPAAFIQAQLRREARENAARESAEAAAGDPRSNAAWQEWLARATPETPVRTDTDRRLARLYSWDQWAEVADHYAEDPDDALDLYGTRLCVHAVRQASLAER</sequence>